<dbReference type="Gene3D" id="3.30.1360.180">
    <property type="match status" value="1"/>
</dbReference>
<keyword evidence="2" id="KW-0732">Signal</keyword>
<keyword evidence="1" id="KW-0812">Transmembrane</keyword>
<dbReference type="PANTHER" id="PTHR10151:SF120">
    <property type="entry name" value="BIS(5'-ADENOSYL)-TRIPHOSPHATASE"/>
    <property type="match status" value="1"/>
</dbReference>
<feature type="signal peptide" evidence="2">
    <location>
        <begin position="1"/>
        <end position="35"/>
    </location>
</feature>
<reference evidence="3 4" key="1">
    <citation type="submission" date="2024-02" db="EMBL/GenBank/DDBJ databases">
        <title>Chromosome-scale genome assembly of the rough periwinkle Littorina saxatilis.</title>
        <authorList>
            <person name="De Jode A."/>
            <person name="Faria R."/>
            <person name="Formenti G."/>
            <person name="Sims Y."/>
            <person name="Smith T.P."/>
            <person name="Tracey A."/>
            <person name="Wood J.M.D."/>
            <person name="Zagrodzka Z.B."/>
            <person name="Johannesson K."/>
            <person name="Butlin R.K."/>
            <person name="Leder E.H."/>
        </authorList>
    </citation>
    <scope>NUCLEOTIDE SEQUENCE [LARGE SCALE GENOMIC DNA]</scope>
    <source>
        <strain evidence="3">Snail1</strain>
        <tissue evidence="3">Muscle</tissue>
    </source>
</reference>
<protein>
    <recommendedName>
        <fullName evidence="5">AP3A hydrolase</fullName>
    </recommendedName>
</protein>
<feature type="chain" id="PRO_5042941597" description="AP3A hydrolase" evidence="2">
    <location>
        <begin position="36"/>
        <end position="499"/>
    </location>
</feature>
<comment type="caution">
    <text evidence="3">The sequence shown here is derived from an EMBL/GenBank/DDBJ whole genome shotgun (WGS) entry which is preliminary data.</text>
</comment>
<evidence type="ECO:0008006" key="5">
    <source>
        <dbReference type="Google" id="ProtNLM"/>
    </source>
</evidence>
<dbReference type="Pfam" id="PF01663">
    <property type="entry name" value="Phosphodiest"/>
    <property type="match status" value="1"/>
</dbReference>
<keyword evidence="4" id="KW-1185">Reference proteome</keyword>
<dbReference type="PANTHER" id="PTHR10151">
    <property type="entry name" value="ECTONUCLEOTIDE PYROPHOSPHATASE/PHOSPHODIESTERASE"/>
    <property type="match status" value="1"/>
</dbReference>
<keyword evidence="1" id="KW-0472">Membrane</keyword>
<evidence type="ECO:0000313" key="3">
    <source>
        <dbReference type="EMBL" id="KAK7107557.1"/>
    </source>
</evidence>
<name>A0AAN9BL31_9CAEN</name>
<keyword evidence="1" id="KW-1133">Transmembrane helix</keyword>
<sequence length="499" mass="55414">MGCFRCMPVMNAGCLHVVVMSLLSAMMLFSPQVSAAASDGNGPPKLLLVSFDGFRWNYPSKLPASKLPNFQAFIDKGVHVRWVENVFPTITQPNHMSMVSGLYVESHGLVHNHFYDPLLNATFPPKVLKENDSKWVDVGAEPIWVTNSKAGGERSSGSIYWPSSTAKIKGHLPDKLKLGHWDDITPEEKVDLAFEWLAHESDPANFVAMYFGNPDHMSHVHGPDSQEVLDIIISRDKIVGKILSKIQEKGLEDKLNVIITADHGHAPVYNQTMINLDLLVDPSSYKTYQKVQDGRAVVMLTPNEGFFDKVVDSLKHRNLHVAIKGKSKDLVDLHYSNNVRIPPIVLYGEQGWIIGTNKTTFLSGKGEHGWDPRYAPSMYPFFMASGPAFKKGVRNEAPFHIVDMYSLMCHVLGLTPAPNNGSLSNTAHILSASVSTVTTYIEIVIGILVVIVAVVIILFIIRSLQKKKNITASYKRTFTEESSRGMMAEGVVEFKDEDL</sequence>
<dbReference type="AlphaFoldDB" id="A0AAN9BL31"/>
<gene>
    <name evidence="3" type="ORF">V1264_015458</name>
</gene>
<accession>A0AAN9BL31</accession>
<dbReference type="CDD" id="cd16018">
    <property type="entry name" value="Enpp"/>
    <property type="match status" value="1"/>
</dbReference>
<proteinExistence type="predicted"/>
<organism evidence="3 4">
    <name type="scientific">Littorina saxatilis</name>
    <dbReference type="NCBI Taxonomy" id="31220"/>
    <lineage>
        <taxon>Eukaryota</taxon>
        <taxon>Metazoa</taxon>
        <taxon>Spiralia</taxon>
        <taxon>Lophotrochozoa</taxon>
        <taxon>Mollusca</taxon>
        <taxon>Gastropoda</taxon>
        <taxon>Caenogastropoda</taxon>
        <taxon>Littorinimorpha</taxon>
        <taxon>Littorinoidea</taxon>
        <taxon>Littorinidae</taxon>
        <taxon>Littorina</taxon>
    </lineage>
</organism>
<dbReference type="Gene3D" id="3.40.720.10">
    <property type="entry name" value="Alkaline Phosphatase, subunit A"/>
    <property type="match status" value="1"/>
</dbReference>
<dbReference type="InterPro" id="IPR002591">
    <property type="entry name" value="Phosphodiest/P_Trfase"/>
</dbReference>
<dbReference type="Proteomes" id="UP001374579">
    <property type="component" value="Unassembled WGS sequence"/>
</dbReference>
<dbReference type="EMBL" id="JBAMIC010000004">
    <property type="protein sequence ID" value="KAK7107557.1"/>
    <property type="molecule type" value="Genomic_DNA"/>
</dbReference>
<dbReference type="SUPFAM" id="SSF53649">
    <property type="entry name" value="Alkaline phosphatase-like"/>
    <property type="match status" value="1"/>
</dbReference>
<dbReference type="InterPro" id="IPR017850">
    <property type="entry name" value="Alkaline_phosphatase_core_sf"/>
</dbReference>
<evidence type="ECO:0000313" key="4">
    <source>
        <dbReference type="Proteomes" id="UP001374579"/>
    </source>
</evidence>
<evidence type="ECO:0000256" key="1">
    <source>
        <dbReference type="SAM" id="Phobius"/>
    </source>
</evidence>
<evidence type="ECO:0000256" key="2">
    <source>
        <dbReference type="SAM" id="SignalP"/>
    </source>
</evidence>
<feature type="transmembrane region" description="Helical" evidence="1">
    <location>
        <begin position="440"/>
        <end position="461"/>
    </location>
</feature>
<dbReference type="GO" id="GO:0016787">
    <property type="term" value="F:hydrolase activity"/>
    <property type="evidence" value="ECO:0007669"/>
    <property type="project" value="UniProtKB-ARBA"/>
</dbReference>